<proteinExistence type="predicted"/>
<organism evidence="1">
    <name type="scientific">Loa loa</name>
    <name type="common">Eye worm</name>
    <name type="synonym">Filaria loa</name>
    <dbReference type="NCBI Taxonomy" id="7209"/>
    <lineage>
        <taxon>Eukaryota</taxon>
        <taxon>Metazoa</taxon>
        <taxon>Ecdysozoa</taxon>
        <taxon>Nematoda</taxon>
        <taxon>Chromadorea</taxon>
        <taxon>Rhabditida</taxon>
        <taxon>Spirurina</taxon>
        <taxon>Spiruromorpha</taxon>
        <taxon>Filarioidea</taxon>
        <taxon>Onchocercidae</taxon>
        <taxon>Loa</taxon>
    </lineage>
</organism>
<evidence type="ECO:0000313" key="1">
    <source>
        <dbReference type="EMBL" id="EFO16835.1"/>
    </source>
</evidence>
<dbReference type="EMBL" id="JH712767">
    <property type="protein sequence ID" value="EFO16835.1"/>
    <property type="molecule type" value="Genomic_DNA"/>
</dbReference>
<sequence length="55" mass="6005">WKDTKINSTAPCLAISSVTVMSASKVNDNVEVVQFWKLELLGAQRSLILQASNAK</sequence>
<name>A0A1S0TMN8_LOALO</name>
<dbReference type="GeneID" id="9949126"/>
<gene>
    <name evidence="1" type="ORF">LOAG_11668</name>
</gene>
<reference evidence="1" key="1">
    <citation type="submission" date="2012-04" db="EMBL/GenBank/DDBJ databases">
        <title>The Genome Sequence of Loa loa.</title>
        <authorList>
            <consortium name="The Broad Institute Genome Sequencing Platform"/>
            <consortium name="Broad Institute Genome Sequencing Center for Infectious Disease"/>
            <person name="Nutman T.B."/>
            <person name="Fink D.L."/>
            <person name="Russ C."/>
            <person name="Young S."/>
            <person name="Zeng Q."/>
            <person name="Gargeya S."/>
            <person name="Alvarado L."/>
            <person name="Berlin A."/>
            <person name="Chapman S.B."/>
            <person name="Chen Z."/>
            <person name="Freedman E."/>
            <person name="Gellesch M."/>
            <person name="Goldberg J."/>
            <person name="Griggs A."/>
            <person name="Gujja S."/>
            <person name="Heilman E.R."/>
            <person name="Heiman D."/>
            <person name="Howarth C."/>
            <person name="Mehta T."/>
            <person name="Neiman D."/>
            <person name="Pearson M."/>
            <person name="Roberts A."/>
            <person name="Saif S."/>
            <person name="Shea T."/>
            <person name="Shenoy N."/>
            <person name="Sisk P."/>
            <person name="Stolte C."/>
            <person name="Sykes S."/>
            <person name="White J."/>
            <person name="Yandava C."/>
            <person name="Haas B."/>
            <person name="Henn M.R."/>
            <person name="Nusbaum C."/>
            <person name="Birren B."/>
        </authorList>
    </citation>
    <scope>NUCLEOTIDE SEQUENCE [LARGE SCALE GENOMIC DNA]</scope>
</reference>
<protein>
    <submittedName>
        <fullName evidence="1">Uncharacterized protein</fullName>
    </submittedName>
</protein>
<dbReference type="CTD" id="9949126"/>
<dbReference type="KEGG" id="loa:LOAG_11668"/>
<dbReference type="InParanoid" id="A0A1S0TMN8"/>
<dbReference type="RefSeq" id="XP_003147234.1">
    <property type="nucleotide sequence ID" value="XM_003147186.1"/>
</dbReference>
<dbReference type="AlphaFoldDB" id="A0A1S0TMN8"/>
<feature type="non-terminal residue" evidence="1">
    <location>
        <position position="1"/>
    </location>
</feature>
<accession>A0A1S0TMN8</accession>